<dbReference type="GeneID" id="72992979"/>
<sequence length="70" mass="8011">MPDQPFRVGVLDQDARIRQKQASRDRDAARLRSGEIDRAILQRENDFFAGLPIHEFRIVLVGGRPLAKAR</sequence>
<evidence type="ECO:0000313" key="2">
    <source>
        <dbReference type="Proteomes" id="UP001223720"/>
    </source>
</evidence>
<dbReference type="Proteomes" id="UP001223720">
    <property type="component" value="Chromosome"/>
</dbReference>
<proteinExistence type="predicted"/>
<dbReference type="AlphaFoldDB" id="A0AAX3WJK8"/>
<dbReference type="EMBL" id="CP073633">
    <property type="protein sequence ID" value="WHQ71061.1"/>
    <property type="molecule type" value="Genomic_DNA"/>
</dbReference>
<name>A0AAX3WJK8_METEX</name>
<reference evidence="1" key="1">
    <citation type="journal article" date="2022" name="Biotechnol. Bioprocess Eng.">
        <title>Pan-genome Analysis Reveals Comparative Genomic Features of Central Metabolic Pathways in Methylorubrum extorquens.</title>
        <authorList>
            <person name="Lee G.M."/>
            <person name="Scott-Nevros Z.K."/>
            <person name="Lee S.-M."/>
            <person name="Kim D."/>
        </authorList>
    </citation>
    <scope>NUCLEOTIDE SEQUENCE</scope>
    <source>
        <strain evidence="1">ATCC 55366</strain>
    </source>
</reference>
<organism evidence="1 2">
    <name type="scientific">Methylorubrum extorquens</name>
    <name type="common">Methylobacterium dichloromethanicum</name>
    <name type="synonym">Methylobacterium extorquens</name>
    <dbReference type="NCBI Taxonomy" id="408"/>
    <lineage>
        <taxon>Bacteria</taxon>
        <taxon>Pseudomonadati</taxon>
        <taxon>Pseudomonadota</taxon>
        <taxon>Alphaproteobacteria</taxon>
        <taxon>Hyphomicrobiales</taxon>
        <taxon>Methylobacteriaceae</taxon>
        <taxon>Methylorubrum</taxon>
    </lineage>
</organism>
<evidence type="ECO:0000313" key="1">
    <source>
        <dbReference type="EMBL" id="WHQ71061.1"/>
    </source>
</evidence>
<gene>
    <name evidence="1" type="ORF">KEC54_05560</name>
</gene>
<dbReference type="RefSeq" id="WP_041357443.1">
    <property type="nucleotide sequence ID" value="NZ_BJVP01000036.1"/>
</dbReference>
<accession>A0AAX3WJK8</accession>
<protein>
    <submittedName>
        <fullName evidence="1">Uncharacterized protein</fullName>
    </submittedName>
</protein>